<feature type="compositionally biased region" description="Basic and acidic residues" evidence="1">
    <location>
        <begin position="1"/>
        <end position="10"/>
    </location>
</feature>
<evidence type="ECO:0000313" key="2">
    <source>
        <dbReference type="EMBL" id="KAE9001979.1"/>
    </source>
</evidence>
<dbReference type="Proteomes" id="UP000460718">
    <property type="component" value="Unassembled WGS sequence"/>
</dbReference>
<name>A0A6A3K496_9STRA</name>
<protein>
    <submittedName>
        <fullName evidence="2">Uncharacterized protein</fullName>
    </submittedName>
</protein>
<gene>
    <name evidence="2" type="ORF">PF011_g13509</name>
</gene>
<evidence type="ECO:0000256" key="1">
    <source>
        <dbReference type="SAM" id="MobiDB-lite"/>
    </source>
</evidence>
<comment type="caution">
    <text evidence="2">The sequence shown here is derived from an EMBL/GenBank/DDBJ whole genome shotgun (WGS) entry which is preliminary data.</text>
</comment>
<reference evidence="2 3" key="1">
    <citation type="submission" date="2018-09" db="EMBL/GenBank/DDBJ databases">
        <title>Genomic investigation of the strawberry pathogen Phytophthora fragariae indicates pathogenicity is determined by transcriptional variation in three key races.</title>
        <authorList>
            <person name="Adams T.M."/>
            <person name="Armitage A.D."/>
            <person name="Sobczyk M.K."/>
            <person name="Bates H.J."/>
            <person name="Dunwell J.M."/>
            <person name="Nellist C.F."/>
            <person name="Harrison R.J."/>
        </authorList>
    </citation>
    <scope>NUCLEOTIDE SEQUENCE [LARGE SCALE GENOMIC DNA]</scope>
    <source>
        <strain evidence="2 3">SCRP245</strain>
    </source>
</reference>
<evidence type="ECO:0000313" key="3">
    <source>
        <dbReference type="Proteomes" id="UP000460718"/>
    </source>
</evidence>
<dbReference type="AlphaFoldDB" id="A0A6A3K496"/>
<organism evidence="2 3">
    <name type="scientific">Phytophthora fragariae</name>
    <dbReference type="NCBI Taxonomy" id="53985"/>
    <lineage>
        <taxon>Eukaryota</taxon>
        <taxon>Sar</taxon>
        <taxon>Stramenopiles</taxon>
        <taxon>Oomycota</taxon>
        <taxon>Peronosporomycetes</taxon>
        <taxon>Peronosporales</taxon>
        <taxon>Peronosporaceae</taxon>
        <taxon>Phytophthora</taxon>
    </lineage>
</organism>
<dbReference type="EMBL" id="QXFW01000836">
    <property type="protein sequence ID" value="KAE9001979.1"/>
    <property type="molecule type" value="Genomic_DNA"/>
</dbReference>
<feature type="region of interest" description="Disordered" evidence="1">
    <location>
        <begin position="1"/>
        <end position="33"/>
    </location>
</feature>
<proteinExistence type="predicted"/>
<sequence length="82" mass="8820">MIGDSIREDTAQVDGDSASVRVGGPDNDDDGQDVVVPFSTFELRIAKRFCGQAATLPTPSHLFSLVVRAPGNGHTEWFNAMK</sequence>
<accession>A0A6A3K496</accession>